<feature type="compositionally biased region" description="Basic residues" evidence="1">
    <location>
        <begin position="227"/>
        <end position="238"/>
    </location>
</feature>
<gene>
    <name evidence="2" type="ORF">DFJ64_1899</name>
</gene>
<dbReference type="EMBL" id="QTUC01000001">
    <property type="protein sequence ID" value="REF36491.1"/>
    <property type="molecule type" value="Genomic_DNA"/>
</dbReference>
<feature type="region of interest" description="Disordered" evidence="1">
    <location>
        <begin position="81"/>
        <end position="155"/>
    </location>
</feature>
<evidence type="ECO:0000256" key="1">
    <source>
        <dbReference type="SAM" id="MobiDB-lite"/>
    </source>
</evidence>
<accession>A0A3D9VGP6</accession>
<feature type="region of interest" description="Disordered" evidence="1">
    <location>
        <begin position="1"/>
        <end position="52"/>
    </location>
</feature>
<reference evidence="2 3" key="1">
    <citation type="submission" date="2018-08" db="EMBL/GenBank/DDBJ databases">
        <title>Sequencing the genomes of 1000 actinobacteria strains.</title>
        <authorList>
            <person name="Klenk H.-P."/>
        </authorList>
    </citation>
    <scope>NUCLEOTIDE SEQUENCE [LARGE SCALE GENOMIC DNA]</scope>
    <source>
        <strain evidence="2 3">DSM 22891</strain>
    </source>
</reference>
<sequence length="256" mass="27278">MTSRQHDIVSVTTARSSPSSDGEAPASLAPTRREDGAAGSGAHPDAEAVGLVTPTVVRLERALHRSLPIDVERSRIPDYRRHHAPAAQRHAKGAASQLSVGIQRSPRVRHRDRPTVRGGRSPGQTEVARPSRPPLSVDAPLRRAHGPSRRTLPRCPPAVWVRSVSAILAHTRRATGEERVCASPTARFARSSPISVIHSYYAQPVDGSVDLSGGPFDRGTLEQSGPRGRRVSRRARRPARPDAANAVVTGGSPGGA</sequence>
<dbReference type="Proteomes" id="UP000256485">
    <property type="component" value="Unassembled WGS sequence"/>
</dbReference>
<comment type="caution">
    <text evidence="2">The sequence shown here is derived from an EMBL/GenBank/DDBJ whole genome shotgun (WGS) entry which is preliminary data.</text>
</comment>
<feature type="compositionally biased region" description="Basic residues" evidence="1">
    <location>
        <begin position="81"/>
        <end position="92"/>
    </location>
</feature>
<dbReference type="AlphaFoldDB" id="A0A3D9VGP6"/>
<feature type="compositionally biased region" description="Polar residues" evidence="1">
    <location>
        <begin position="10"/>
        <end position="20"/>
    </location>
</feature>
<protein>
    <submittedName>
        <fullName evidence="2">Uncharacterized protein</fullName>
    </submittedName>
</protein>
<feature type="region of interest" description="Disordered" evidence="1">
    <location>
        <begin position="210"/>
        <end position="256"/>
    </location>
</feature>
<evidence type="ECO:0000313" key="3">
    <source>
        <dbReference type="Proteomes" id="UP000256485"/>
    </source>
</evidence>
<evidence type="ECO:0000313" key="2">
    <source>
        <dbReference type="EMBL" id="REF36491.1"/>
    </source>
</evidence>
<name>A0A3D9VGP6_THECX</name>
<feature type="compositionally biased region" description="Basic residues" evidence="1">
    <location>
        <begin position="142"/>
        <end position="152"/>
    </location>
</feature>
<keyword evidence="3" id="KW-1185">Reference proteome</keyword>
<organism evidence="2 3">
    <name type="scientific">Thermasporomyces composti</name>
    <dbReference type="NCBI Taxonomy" id="696763"/>
    <lineage>
        <taxon>Bacteria</taxon>
        <taxon>Bacillati</taxon>
        <taxon>Actinomycetota</taxon>
        <taxon>Actinomycetes</taxon>
        <taxon>Propionibacteriales</taxon>
        <taxon>Nocardioidaceae</taxon>
        <taxon>Thermasporomyces</taxon>
    </lineage>
</organism>
<proteinExistence type="predicted"/>